<evidence type="ECO:0000256" key="6">
    <source>
        <dbReference type="PROSITE-ProRule" id="PRU01091"/>
    </source>
</evidence>
<keyword evidence="9" id="KW-1185">Reference proteome</keyword>
<evidence type="ECO:0000313" key="8">
    <source>
        <dbReference type="EMBL" id="SFR27882.1"/>
    </source>
</evidence>
<dbReference type="SUPFAM" id="SSF46894">
    <property type="entry name" value="C-terminal effector domain of the bipartite response regulators"/>
    <property type="match status" value="1"/>
</dbReference>
<dbReference type="EMBL" id="FOYL01000011">
    <property type="protein sequence ID" value="SFR27882.1"/>
    <property type="molecule type" value="Genomic_DNA"/>
</dbReference>
<keyword evidence="3 6" id="KW-0238">DNA-binding</keyword>
<keyword evidence="2" id="KW-0805">Transcription regulation</keyword>
<organism evidence="8 9">
    <name type="scientific">Lentzea waywayandensis</name>
    <dbReference type="NCBI Taxonomy" id="84724"/>
    <lineage>
        <taxon>Bacteria</taxon>
        <taxon>Bacillati</taxon>
        <taxon>Actinomycetota</taxon>
        <taxon>Actinomycetes</taxon>
        <taxon>Pseudonocardiales</taxon>
        <taxon>Pseudonocardiaceae</taxon>
        <taxon>Lentzea</taxon>
    </lineage>
</organism>
<dbReference type="InterPro" id="IPR011990">
    <property type="entry name" value="TPR-like_helical_dom_sf"/>
</dbReference>
<name>A0A1I6FDC6_9PSEU</name>
<dbReference type="SMART" id="SM01043">
    <property type="entry name" value="BTAD"/>
    <property type="match status" value="1"/>
</dbReference>
<dbReference type="Pfam" id="PF13424">
    <property type="entry name" value="TPR_12"/>
    <property type="match status" value="1"/>
</dbReference>
<evidence type="ECO:0000256" key="5">
    <source>
        <dbReference type="PROSITE-ProRule" id="PRU00339"/>
    </source>
</evidence>
<dbReference type="Proteomes" id="UP000198583">
    <property type="component" value="Unassembled WGS sequence"/>
</dbReference>
<keyword evidence="4" id="KW-0804">Transcription</keyword>
<evidence type="ECO:0000256" key="1">
    <source>
        <dbReference type="ARBA" id="ARBA00005820"/>
    </source>
</evidence>
<dbReference type="GO" id="GO:0003677">
    <property type="term" value="F:DNA binding"/>
    <property type="evidence" value="ECO:0007669"/>
    <property type="project" value="UniProtKB-UniRule"/>
</dbReference>
<evidence type="ECO:0000313" key="9">
    <source>
        <dbReference type="Proteomes" id="UP000198583"/>
    </source>
</evidence>
<keyword evidence="5" id="KW-0802">TPR repeat</keyword>
<comment type="similarity">
    <text evidence="1">Belongs to the AfsR/DnrI/RedD regulatory family.</text>
</comment>
<dbReference type="SUPFAM" id="SSF48452">
    <property type="entry name" value="TPR-like"/>
    <property type="match status" value="2"/>
</dbReference>
<dbReference type="Gene3D" id="1.10.10.10">
    <property type="entry name" value="Winged helix-like DNA-binding domain superfamily/Winged helix DNA-binding domain"/>
    <property type="match status" value="1"/>
</dbReference>
<gene>
    <name evidence="8" type="ORF">SAMN04488564_111322</name>
</gene>
<dbReference type="Pfam" id="PF13374">
    <property type="entry name" value="TPR_10"/>
    <property type="match status" value="1"/>
</dbReference>
<dbReference type="InterPro" id="IPR036388">
    <property type="entry name" value="WH-like_DNA-bd_sf"/>
</dbReference>
<reference evidence="9" key="1">
    <citation type="submission" date="2016-10" db="EMBL/GenBank/DDBJ databases">
        <authorList>
            <person name="Varghese N."/>
            <person name="Submissions S."/>
        </authorList>
    </citation>
    <scope>NUCLEOTIDE SEQUENCE [LARGE SCALE GENOMIC DNA]</scope>
    <source>
        <strain evidence="9">DSM 44232</strain>
    </source>
</reference>
<dbReference type="GO" id="GO:0006355">
    <property type="term" value="P:regulation of DNA-templated transcription"/>
    <property type="evidence" value="ECO:0007669"/>
    <property type="project" value="InterPro"/>
</dbReference>
<feature type="domain" description="OmpR/PhoB-type" evidence="7">
    <location>
        <begin position="1"/>
        <end position="96"/>
    </location>
</feature>
<dbReference type="Pfam" id="PF00486">
    <property type="entry name" value="Trans_reg_C"/>
    <property type="match status" value="1"/>
</dbReference>
<dbReference type="InterPro" id="IPR016032">
    <property type="entry name" value="Sig_transdc_resp-reg_C-effctor"/>
</dbReference>
<dbReference type="PRINTS" id="PR00364">
    <property type="entry name" value="DISEASERSIST"/>
</dbReference>
<dbReference type="InterPro" id="IPR005158">
    <property type="entry name" value="BTAD"/>
</dbReference>
<proteinExistence type="inferred from homology"/>
<dbReference type="SMART" id="SM00028">
    <property type="entry name" value="TPR"/>
    <property type="match status" value="5"/>
</dbReference>
<dbReference type="Pfam" id="PF00931">
    <property type="entry name" value="NB-ARC"/>
    <property type="match status" value="1"/>
</dbReference>
<dbReference type="GO" id="GO:0000160">
    <property type="term" value="P:phosphorelay signal transduction system"/>
    <property type="evidence" value="ECO:0007669"/>
    <property type="project" value="InterPro"/>
</dbReference>
<dbReference type="InterPro" id="IPR002182">
    <property type="entry name" value="NB-ARC"/>
</dbReference>
<dbReference type="AlphaFoldDB" id="A0A1I6FDC6"/>
<protein>
    <submittedName>
        <fullName evidence="8">DNA-binding transcriptional activator of the SARP family</fullName>
    </submittedName>
</protein>
<dbReference type="Gene3D" id="1.25.40.10">
    <property type="entry name" value="Tetratricopeptide repeat domain"/>
    <property type="match status" value="2"/>
</dbReference>
<dbReference type="InterPro" id="IPR027417">
    <property type="entry name" value="P-loop_NTPase"/>
</dbReference>
<dbReference type="CDD" id="cd15831">
    <property type="entry name" value="BTAD"/>
    <property type="match status" value="1"/>
</dbReference>
<dbReference type="GO" id="GO:0043531">
    <property type="term" value="F:ADP binding"/>
    <property type="evidence" value="ECO:0007669"/>
    <property type="project" value="InterPro"/>
</dbReference>
<dbReference type="SMART" id="SM00862">
    <property type="entry name" value="Trans_reg_C"/>
    <property type="match status" value="1"/>
</dbReference>
<dbReference type="PANTHER" id="PTHR35807:SF1">
    <property type="entry name" value="TRANSCRIPTIONAL REGULATOR REDD"/>
    <property type="match status" value="1"/>
</dbReference>
<feature type="DNA-binding region" description="OmpR/PhoB-type" evidence="6">
    <location>
        <begin position="1"/>
        <end position="96"/>
    </location>
</feature>
<evidence type="ECO:0000256" key="4">
    <source>
        <dbReference type="ARBA" id="ARBA00023163"/>
    </source>
</evidence>
<evidence type="ECO:0000256" key="2">
    <source>
        <dbReference type="ARBA" id="ARBA00023015"/>
    </source>
</evidence>
<dbReference type="InterPro" id="IPR019734">
    <property type="entry name" value="TPR_rpt"/>
</dbReference>
<dbReference type="InterPro" id="IPR051677">
    <property type="entry name" value="AfsR-DnrI-RedD_regulator"/>
</dbReference>
<evidence type="ECO:0000259" key="7">
    <source>
        <dbReference type="PROSITE" id="PS51755"/>
    </source>
</evidence>
<feature type="repeat" description="TPR" evidence="5">
    <location>
        <begin position="846"/>
        <end position="879"/>
    </location>
</feature>
<dbReference type="InterPro" id="IPR001867">
    <property type="entry name" value="OmpR/PhoB-type_DNA-bd"/>
</dbReference>
<dbReference type="STRING" id="84724.SAMN04488564_111322"/>
<dbReference type="PANTHER" id="PTHR35807">
    <property type="entry name" value="TRANSCRIPTIONAL REGULATOR REDD-RELATED"/>
    <property type="match status" value="1"/>
</dbReference>
<evidence type="ECO:0000256" key="3">
    <source>
        <dbReference type="ARBA" id="ARBA00023125"/>
    </source>
</evidence>
<sequence>MRGEHHVRIRLLGPIDVVVDGTPRPVRGLRRKAVLAVLALHHGHVVSVPRLVDSVWRDNERPPAANTVQSHVSHLRQVLGSRTAILSRPPGYLLDAGTGGIDVEEAERLIRQGTRSDDSAAAARHLRGALELWRGPALQDVAGLTWLEGQAERLNQLRSQAVRALLEVRLDLGEHAALVRDLEQLAGEHPLDEQIHAQLMLALYRSGRQADALAVFRRLRSALAGDLGIDPTLALRELEARMLRHDPDLRPAPPAAPITVTRPPLPAPAQLPLEVRGFAGREPQLAGLDAVLAQLNGPSPTALVVVLSGSAGVGKTTLAVHWARRVAGEFPDGQLYVNLRGYDPSGRVTSSADAVRGFLDALGVPPQRMPIGADAQAALFRGLLAGRRMLVVLDNARDAAQIRPLLPGAPRCLVVITSRDQLVGLVAIEGAYPMTLGLLTNDESRQLLAFRLGADRIAAEPRAADEIGTRCARLPLALVVVAARAATHPRFTLRALAGELGDSRERLDALAGADLVADVRAVFSWSYNTLTPEGARVFRLLGLHQGPDVSPAAAASLAGLAVAETRNLLRELARAHLIDEHTPDRYVFHDLLRAYAAELAGHKDSTQQRDAAIRRTLDHYLRTAYRAAVVLNPHRDPIVLPPPEPGATPEDCTDHHAAMGWFSTEHAVLIAALHQAFLQGLDHHAWALAWTTHTYFNRRGRWHDWSVVWQVGVEAATRLADPNARAIAHRGLSWAQVKLGRHEDATVHLLHALGLWAEAGDPVGQADVHLDLGRGLAIQGRFAEAMHHARQALDLYEEAGHHDGLALALNNLGMACVELGDHERGLTCCRESLVLHQKAGNRDGEAGAWDSLGYAYHHLGDHAAAIDGYQRALDLYRDLGDRYEIAATLANLGDSRHAVGDLADARELWREAVSILDELDHPDADHLRAKLRADSSRA</sequence>
<dbReference type="PROSITE" id="PS50005">
    <property type="entry name" value="TPR"/>
    <property type="match status" value="1"/>
</dbReference>
<dbReference type="PROSITE" id="PS51755">
    <property type="entry name" value="OMPR_PHOB"/>
    <property type="match status" value="1"/>
</dbReference>
<dbReference type="Pfam" id="PF03704">
    <property type="entry name" value="BTAD"/>
    <property type="match status" value="1"/>
</dbReference>
<dbReference type="Gene3D" id="3.40.50.300">
    <property type="entry name" value="P-loop containing nucleotide triphosphate hydrolases"/>
    <property type="match status" value="1"/>
</dbReference>
<accession>A0A1I6FDC6</accession>
<dbReference type="SUPFAM" id="SSF52540">
    <property type="entry name" value="P-loop containing nucleoside triphosphate hydrolases"/>
    <property type="match status" value="1"/>
</dbReference>